<dbReference type="Pfam" id="PF07394">
    <property type="entry name" value="DUF1501"/>
    <property type="match status" value="1"/>
</dbReference>
<evidence type="ECO:0008006" key="3">
    <source>
        <dbReference type="Google" id="ProtNLM"/>
    </source>
</evidence>
<reference evidence="1 2" key="1">
    <citation type="submission" date="2019-02" db="EMBL/GenBank/DDBJ databases">
        <title>Deep-cultivation of Planctomycetes and their phenomic and genomic characterization uncovers novel biology.</title>
        <authorList>
            <person name="Wiegand S."/>
            <person name="Jogler M."/>
            <person name="Boedeker C."/>
            <person name="Pinto D."/>
            <person name="Vollmers J."/>
            <person name="Rivas-Marin E."/>
            <person name="Kohn T."/>
            <person name="Peeters S.H."/>
            <person name="Heuer A."/>
            <person name="Rast P."/>
            <person name="Oberbeckmann S."/>
            <person name="Bunk B."/>
            <person name="Jeske O."/>
            <person name="Meyerdierks A."/>
            <person name="Storesund J.E."/>
            <person name="Kallscheuer N."/>
            <person name="Luecker S."/>
            <person name="Lage O.M."/>
            <person name="Pohl T."/>
            <person name="Merkel B.J."/>
            <person name="Hornburger P."/>
            <person name="Mueller R.-W."/>
            <person name="Bruemmer F."/>
            <person name="Labrenz M."/>
            <person name="Spormann A.M."/>
            <person name="Op den Camp H."/>
            <person name="Overmann J."/>
            <person name="Amann R."/>
            <person name="Jetten M.S.M."/>
            <person name="Mascher T."/>
            <person name="Medema M.H."/>
            <person name="Devos D.P."/>
            <person name="Kaster A.-K."/>
            <person name="Ovreas L."/>
            <person name="Rohde M."/>
            <person name="Galperin M.Y."/>
            <person name="Jogler C."/>
        </authorList>
    </citation>
    <scope>NUCLEOTIDE SEQUENCE [LARGE SCALE GENOMIC DNA]</scope>
    <source>
        <strain evidence="1 2">K22_7</strain>
    </source>
</reference>
<dbReference type="Proteomes" id="UP000318538">
    <property type="component" value="Chromosome"/>
</dbReference>
<dbReference type="RefSeq" id="WP_246146010.1">
    <property type="nucleotide sequence ID" value="NZ_CP036525.1"/>
</dbReference>
<dbReference type="InterPro" id="IPR017850">
    <property type="entry name" value="Alkaline_phosphatase_core_sf"/>
</dbReference>
<organism evidence="1 2">
    <name type="scientific">Rubripirellula lacrimiformis</name>
    <dbReference type="NCBI Taxonomy" id="1930273"/>
    <lineage>
        <taxon>Bacteria</taxon>
        <taxon>Pseudomonadati</taxon>
        <taxon>Planctomycetota</taxon>
        <taxon>Planctomycetia</taxon>
        <taxon>Pirellulales</taxon>
        <taxon>Pirellulaceae</taxon>
        <taxon>Rubripirellula</taxon>
    </lineage>
</organism>
<dbReference type="KEGG" id="rlc:K227x_46010"/>
<dbReference type="SUPFAM" id="SSF53649">
    <property type="entry name" value="Alkaline phosphatase-like"/>
    <property type="match status" value="1"/>
</dbReference>
<accession>A0A517NGJ5</accession>
<protein>
    <recommendedName>
        <fullName evidence="3">Sulfatase</fullName>
    </recommendedName>
</protein>
<keyword evidence="2" id="KW-1185">Reference proteome</keyword>
<sequence>MTTSWQTPTGMSRRHFMQHMAGSSAAAGAAFTMGNAIYANADEMKKNRKSAILLWMGGGPSTIDMWDMKPGAPTGGPFKPISTTGDMQICEHMPMMAQQMKHLSVVRSMSTREADHNRGRYYMHTGFVPNPNIEHPSYGSVIAHELIGQRPELEIPPFVSVGGAAAGPGFLGMAWSPFSVSSNGQIRNLDMKLKETRLMQRMAALNAIETGFEKRTRDLPASEHAKVLRKTYDLMTSQQMDAFRVEKEDDATKQRYGTDRFGQGCLLARRLVEAGVPFVEVDLGGWDNHNGVHAILKDTKLPQLDRAMSALTEDLAQRGLLEDTVLVWMGEFGRTPRINQDGGRDHWARSWSCVVGGGNLKGGLAIGETSSDGTAVESEPYSSEDLMSTVCKGLGISTDKTFTSKNGRPMKIAGGGKIITDLLA</sequence>
<evidence type="ECO:0000313" key="2">
    <source>
        <dbReference type="Proteomes" id="UP000318538"/>
    </source>
</evidence>
<dbReference type="PROSITE" id="PS51318">
    <property type="entry name" value="TAT"/>
    <property type="match status" value="1"/>
</dbReference>
<dbReference type="EMBL" id="CP036525">
    <property type="protein sequence ID" value="QDT06193.1"/>
    <property type="molecule type" value="Genomic_DNA"/>
</dbReference>
<dbReference type="AlphaFoldDB" id="A0A517NGJ5"/>
<proteinExistence type="predicted"/>
<dbReference type="InterPro" id="IPR010869">
    <property type="entry name" value="DUF1501"/>
</dbReference>
<dbReference type="PANTHER" id="PTHR43737:SF1">
    <property type="entry name" value="DUF1501 DOMAIN-CONTAINING PROTEIN"/>
    <property type="match status" value="1"/>
</dbReference>
<name>A0A517NGJ5_9BACT</name>
<evidence type="ECO:0000313" key="1">
    <source>
        <dbReference type="EMBL" id="QDT06193.1"/>
    </source>
</evidence>
<dbReference type="InterPro" id="IPR006311">
    <property type="entry name" value="TAT_signal"/>
</dbReference>
<dbReference type="PANTHER" id="PTHR43737">
    <property type="entry name" value="BLL7424 PROTEIN"/>
    <property type="match status" value="1"/>
</dbReference>
<gene>
    <name evidence="1" type="ORF">K227x_46010</name>
</gene>